<dbReference type="RefSeq" id="WP_136082874.1">
    <property type="nucleotide sequence ID" value="NZ_CAAHFG010000004.1"/>
</dbReference>
<dbReference type="AlphaFoldDB" id="A0A6C2UB76"/>
<dbReference type="Proteomes" id="UP000366872">
    <property type="component" value="Unassembled WGS sequence"/>
</dbReference>
<keyword evidence="3" id="KW-1185">Reference proteome</keyword>
<gene>
    <name evidence="2" type="ORF">PDESU_05994</name>
</gene>
<evidence type="ECO:0000313" key="3">
    <source>
        <dbReference type="Proteomes" id="UP000366872"/>
    </source>
</evidence>
<dbReference type="Pfam" id="PF10056">
    <property type="entry name" value="DUF2293"/>
    <property type="match status" value="1"/>
</dbReference>
<reference evidence="2 3" key="1">
    <citation type="submission" date="2019-04" db="EMBL/GenBank/DDBJ databases">
        <authorList>
            <person name="Van Vliet M D."/>
        </authorList>
    </citation>
    <scope>NUCLEOTIDE SEQUENCE [LARGE SCALE GENOMIC DNA]</scope>
    <source>
        <strain evidence="2 3">F1</strain>
    </source>
</reference>
<evidence type="ECO:0000313" key="2">
    <source>
        <dbReference type="EMBL" id="VGO17398.1"/>
    </source>
</evidence>
<proteinExistence type="predicted"/>
<name>A0A6C2UB76_PONDE</name>
<organism evidence="2 3">
    <name type="scientific">Pontiella desulfatans</name>
    <dbReference type="NCBI Taxonomy" id="2750659"/>
    <lineage>
        <taxon>Bacteria</taxon>
        <taxon>Pseudomonadati</taxon>
        <taxon>Kiritimatiellota</taxon>
        <taxon>Kiritimatiellia</taxon>
        <taxon>Kiritimatiellales</taxon>
        <taxon>Pontiellaceae</taxon>
        <taxon>Pontiella</taxon>
    </lineage>
</organism>
<dbReference type="PANTHER" id="PTHR38113:SF2">
    <property type="entry name" value="DUF2293 DOMAIN-CONTAINING PROTEIN"/>
    <property type="match status" value="1"/>
</dbReference>
<sequence length="226" mass="25430">MAGKTPPDDDQPKVFISAQAATCDQCGKELDRHAWMVPQENKKALCLSCAGLDLLVFLPSGDAALTRRSKKHSRLSAAVLQWNSQRKRFERQGLLVENEALEQAKLECSADAPLRKQRQAQASVRRAELDQEYIKAFAAKVRQLYPDCPPGRENQIAEHACRKYSGRVGRSAMAKELDEKAVRLAVAAHIRHTETPYDHLLETTRSRALARAKVLDKVNFTLRIWS</sequence>
<dbReference type="EMBL" id="CAAHFG010000004">
    <property type="protein sequence ID" value="VGO17398.1"/>
    <property type="molecule type" value="Genomic_DNA"/>
</dbReference>
<evidence type="ECO:0000259" key="1">
    <source>
        <dbReference type="Pfam" id="PF10056"/>
    </source>
</evidence>
<feature type="domain" description="DUF2293" evidence="1">
    <location>
        <begin position="141"/>
        <end position="225"/>
    </location>
</feature>
<protein>
    <recommendedName>
        <fullName evidence="1">DUF2293 domain-containing protein</fullName>
    </recommendedName>
</protein>
<dbReference type="PANTHER" id="PTHR38113">
    <property type="match status" value="1"/>
</dbReference>
<dbReference type="InterPro" id="IPR018744">
    <property type="entry name" value="DUF2293"/>
</dbReference>
<accession>A0A6C2UB76</accession>